<evidence type="ECO:0008006" key="8">
    <source>
        <dbReference type="Google" id="ProtNLM"/>
    </source>
</evidence>
<dbReference type="EMBL" id="MLHW01000021">
    <property type="protein sequence ID" value="OHT47768.1"/>
    <property type="molecule type" value="Genomic_DNA"/>
</dbReference>
<gene>
    <name evidence="2" type="ORF">BKG62_24275</name>
    <name evidence="3" type="ORF">BKG82_20055</name>
    <name evidence="4" type="ORF">BKG84_23155</name>
</gene>
<comment type="caution">
    <text evidence="3">The sequence shown here is derived from an EMBL/GenBank/DDBJ whole genome shotgun (WGS) entry which is preliminary data.</text>
</comment>
<name>A0A1S1LMQ6_MYCCH</name>
<evidence type="ECO:0000313" key="4">
    <source>
        <dbReference type="EMBL" id="OHU76237.1"/>
    </source>
</evidence>
<accession>A0A1S1LMQ6</accession>
<dbReference type="InterPro" id="IPR021315">
    <property type="entry name" value="Gap/Sap"/>
</dbReference>
<reference evidence="2 7" key="1">
    <citation type="submission" date="2016-10" db="EMBL/GenBank/DDBJ databases">
        <title>Evaluation of Human, Animal and Environmental Mycobacterium chelonae Isolates by Core Genome Phylogenomic Analysis, Targeted Gene Comparison, and Anti-microbial Susceptibility Patterns: A Tale of Mistaken Identities.</title>
        <authorList>
            <person name="Fogelson S.B."/>
            <person name="Camus A.C."/>
            <person name="Lorenz W."/>
            <person name="Vasireddy R."/>
            <person name="Vasireddy S."/>
            <person name="Smith T."/>
            <person name="Brown-Elliott B.A."/>
            <person name="Wallace R.J.Jr."/>
            <person name="Hasan N.A."/>
            <person name="Reischl U."/>
            <person name="Sanchez S."/>
        </authorList>
    </citation>
    <scope>NUCLEOTIDE SEQUENCE [LARGE SCALE GENOMIC DNA]</scope>
    <source>
        <strain evidence="2 7">42895</strain>
    </source>
</reference>
<keyword evidence="1" id="KW-0812">Transmembrane</keyword>
<evidence type="ECO:0000256" key="1">
    <source>
        <dbReference type="SAM" id="Phobius"/>
    </source>
</evidence>
<feature type="transmembrane region" description="Helical" evidence="1">
    <location>
        <begin position="160"/>
        <end position="183"/>
    </location>
</feature>
<dbReference type="RefSeq" id="WP_030093960.1">
    <property type="nucleotide sequence ID" value="NZ_CP050145.1"/>
</dbReference>
<feature type="transmembrane region" description="Helical" evidence="1">
    <location>
        <begin position="32"/>
        <end position="59"/>
    </location>
</feature>
<dbReference type="AlphaFoldDB" id="A0A1S1LMQ6"/>
<dbReference type="Proteomes" id="UP000180043">
    <property type="component" value="Unassembled WGS sequence"/>
</dbReference>
<feature type="transmembrane region" description="Helical" evidence="1">
    <location>
        <begin position="71"/>
        <end position="93"/>
    </location>
</feature>
<organism evidence="3 6">
    <name type="scientific">Mycobacteroides chelonae</name>
    <name type="common">Mycobacterium chelonae</name>
    <dbReference type="NCBI Taxonomy" id="1774"/>
    <lineage>
        <taxon>Bacteria</taxon>
        <taxon>Bacillati</taxon>
        <taxon>Actinomycetota</taxon>
        <taxon>Actinomycetes</taxon>
        <taxon>Mycobacteriales</taxon>
        <taxon>Mycobacteriaceae</taxon>
        <taxon>Mycobacteroides</taxon>
    </lineage>
</organism>
<evidence type="ECO:0000313" key="6">
    <source>
        <dbReference type="Proteomes" id="UP000180043"/>
    </source>
</evidence>
<dbReference type="EMBL" id="MLIQ01000022">
    <property type="protein sequence ID" value="OHU51755.1"/>
    <property type="molecule type" value="Genomic_DNA"/>
</dbReference>
<keyword evidence="1" id="KW-0472">Membrane</keyword>
<evidence type="ECO:0000313" key="2">
    <source>
        <dbReference type="EMBL" id="OHT47768.1"/>
    </source>
</evidence>
<reference evidence="5 6" key="2">
    <citation type="submission" date="2016-10" db="EMBL/GenBank/DDBJ databases">
        <title>Evaluation of Human, Veterinary and Environmental Mycobacterium chelonae Isolates by Core Genome Phylogenomic Analysis, Targeted Gene Comparison, and Anti-microbial Susceptibility Patterns: A Tale of Mistaken Identities.</title>
        <authorList>
            <person name="Fogelson S.B."/>
            <person name="Camus A.C."/>
            <person name="Lorenz W."/>
            <person name="Vasireddy R."/>
            <person name="Vasireddy S."/>
            <person name="Smith T."/>
            <person name="Brown-Elliott B.A."/>
            <person name="Wallace R.J.Jr."/>
            <person name="Hasan N.A."/>
            <person name="Reischl U."/>
            <person name="Sanchez S."/>
        </authorList>
    </citation>
    <scope>NUCLEOTIDE SEQUENCE [LARGE SCALE GENOMIC DNA]</scope>
    <source>
        <strain evidence="3 6">15515</strain>
        <strain evidence="4 5">15518</strain>
    </source>
</reference>
<evidence type="ECO:0000313" key="3">
    <source>
        <dbReference type="EMBL" id="OHU51755.1"/>
    </source>
</evidence>
<protein>
    <recommendedName>
        <fullName evidence="8">Gap like protein</fullName>
    </recommendedName>
</protein>
<sequence>MWTIVLLMALGVSVEPTRLGLTVLMLNRPRPLLQLFVFLCGAFVMGLSLGLTLLFVLRVSPMGQADVSGPYIQVALGVLALLVAAVLAITASIRRPAAAPRAPRAGLADKVARRVRGFMQNNSLWVAGVSGLGIALPSADFLAVIALIHASGATQPIQSMALLFFNAVAFSMVALPLLSYAAMPARTYEMVSALHTWVRSRRRIDVALIVAILGLIILSLGTIGILRA</sequence>
<keyword evidence="1" id="KW-1133">Transmembrane helix</keyword>
<proteinExistence type="predicted"/>
<keyword evidence="5" id="KW-1185">Reference proteome</keyword>
<feature type="transmembrane region" description="Helical" evidence="1">
    <location>
        <begin position="124"/>
        <end position="148"/>
    </location>
</feature>
<feature type="transmembrane region" description="Helical" evidence="1">
    <location>
        <begin position="203"/>
        <end position="226"/>
    </location>
</feature>
<dbReference type="Proteomes" id="UP000180113">
    <property type="component" value="Unassembled WGS sequence"/>
</dbReference>
<dbReference type="Proteomes" id="UP000179441">
    <property type="component" value="Unassembled WGS sequence"/>
</dbReference>
<dbReference type="EMBL" id="MLIS01000003">
    <property type="protein sequence ID" value="OHU76237.1"/>
    <property type="molecule type" value="Genomic_DNA"/>
</dbReference>
<evidence type="ECO:0000313" key="5">
    <source>
        <dbReference type="Proteomes" id="UP000179441"/>
    </source>
</evidence>
<evidence type="ECO:0000313" key="7">
    <source>
        <dbReference type="Proteomes" id="UP000180113"/>
    </source>
</evidence>
<dbReference type="Pfam" id="PF11139">
    <property type="entry name" value="SfLAP"/>
    <property type="match status" value="1"/>
</dbReference>